<name>A0A8C9RMP2_SCLFO</name>
<dbReference type="Proteomes" id="UP000694397">
    <property type="component" value="Chromosome 24"/>
</dbReference>
<reference evidence="7 8" key="1">
    <citation type="submission" date="2019-04" db="EMBL/GenBank/DDBJ databases">
        <authorList>
            <consortium name="Wellcome Sanger Institute Data Sharing"/>
        </authorList>
    </citation>
    <scope>NUCLEOTIDE SEQUENCE [LARGE SCALE GENOMIC DNA]</scope>
</reference>
<evidence type="ECO:0000256" key="3">
    <source>
        <dbReference type="ARBA" id="ARBA00038336"/>
    </source>
</evidence>
<dbReference type="Ensembl" id="ENSSFOT00015019183.2">
    <property type="protein sequence ID" value="ENSSFOP00015018967.2"/>
    <property type="gene ID" value="ENSSFOG00015012199.2"/>
</dbReference>
<dbReference type="Gene3D" id="1.25.40.10">
    <property type="entry name" value="Tetratricopeptide repeat domain"/>
    <property type="match status" value="3"/>
</dbReference>
<gene>
    <name evidence="7" type="primary">LOC108939467</name>
</gene>
<reference evidence="7" key="3">
    <citation type="submission" date="2025-09" db="UniProtKB">
        <authorList>
            <consortium name="Ensembl"/>
        </authorList>
    </citation>
    <scope>IDENTIFICATION</scope>
</reference>
<evidence type="ECO:0000256" key="6">
    <source>
        <dbReference type="SAM" id="MobiDB-lite"/>
    </source>
</evidence>
<dbReference type="SMART" id="SM00028">
    <property type="entry name" value="TPR"/>
    <property type="match status" value="5"/>
</dbReference>
<dbReference type="GO" id="GO:0005829">
    <property type="term" value="C:cytosol"/>
    <property type="evidence" value="ECO:0007669"/>
    <property type="project" value="TreeGrafter"/>
</dbReference>
<keyword evidence="2 4" id="KW-0802">TPR repeat</keyword>
<dbReference type="OrthoDB" id="10043504at2759"/>
<accession>A0A8C9RMP2</accession>
<keyword evidence="1" id="KW-0677">Repeat</keyword>
<feature type="region of interest" description="Disordered" evidence="6">
    <location>
        <begin position="478"/>
        <end position="503"/>
    </location>
</feature>
<evidence type="ECO:0000313" key="7">
    <source>
        <dbReference type="Ensembl" id="ENSSFOP00015018967.2"/>
    </source>
</evidence>
<feature type="repeat" description="TPR" evidence="4">
    <location>
        <begin position="246"/>
        <end position="279"/>
    </location>
</feature>
<evidence type="ECO:0000256" key="2">
    <source>
        <dbReference type="ARBA" id="ARBA00022803"/>
    </source>
</evidence>
<dbReference type="InterPro" id="IPR019734">
    <property type="entry name" value="TPR_rpt"/>
</dbReference>
<organism evidence="7 8">
    <name type="scientific">Scleropages formosus</name>
    <name type="common">Asian bonytongue</name>
    <name type="synonym">Osteoglossum formosum</name>
    <dbReference type="NCBI Taxonomy" id="113540"/>
    <lineage>
        <taxon>Eukaryota</taxon>
        <taxon>Metazoa</taxon>
        <taxon>Chordata</taxon>
        <taxon>Craniata</taxon>
        <taxon>Vertebrata</taxon>
        <taxon>Euteleostomi</taxon>
        <taxon>Actinopterygii</taxon>
        <taxon>Neopterygii</taxon>
        <taxon>Teleostei</taxon>
        <taxon>Osteoglossocephala</taxon>
        <taxon>Osteoglossomorpha</taxon>
        <taxon>Osteoglossiformes</taxon>
        <taxon>Osteoglossidae</taxon>
        <taxon>Scleropages</taxon>
    </lineage>
</organism>
<evidence type="ECO:0000256" key="5">
    <source>
        <dbReference type="SAM" id="Coils"/>
    </source>
</evidence>
<dbReference type="PROSITE" id="PS50005">
    <property type="entry name" value="TPR"/>
    <property type="match status" value="2"/>
</dbReference>
<dbReference type="FunFam" id="1.25.40.10:FF:000032">
    <property type="entry name" value="Interferon-induced protein with tetratricopeptide repeats 5"/>
    <property type="match status" value="1"/>
</dbReference>
<proteinExistence type="inferred from homology"/>
<dbReference type="PANTHER" id="PTHR10271">
    <property type="entry name" value="INTERFERON-INDUCED PROTEIN WITH TETRATRICOPEPTIDE REPEATS"/>
    <property type="match status" value="1"/>
</dbReference>
<protein>
    <submittedName>
        <fullName evidence="7">Interferon-induced protein with tetratricopeptide repeats 1-like</fullName>
    </submittedName>
</protein>
<feature type="coiled-coil region" evidence="5">
    <location>
        <begin position="62"/>
        <end position="89"/>
    </location>
</feature>
<evidence type="ECO:0000256" key="4">
    <source>
        <dbReference type="PROSITE-ProRule" id="PRU00339"/>
    </source>
</evidence>
<feature type="compositionally biased region" description="Basic and acidic residues" evidence="6">
    <location>
        <begin position="480"/>
        <end position="503"/>
    </location>
</feature>
<reference evidence="7" key="2">
    <citation type="submission" date="2025-08" db="UniProtKB">
        <authorList>
            <consortium name="Ensembl"/>
        </authorList>
    </citation>
    <scope>IDENTIFICATION</scope>
</reference>
<dbReference type="KEGG" id="sfm:108939467"/>
<evidence type="ECO:0000313" key="8">
    <source>
        <dbReference type="Proteomes" id="UP000694397"/>
    </source>
</evidence>
<dbReference type="Pfam" id="PF13181">
    <property type="entry name" value="TPR_8"/>
    <property type="match status" value="1"/>
</dbReference>
<dbReference type="RefSeq" id="XP_018616351.2">
    <property type="nucleotide sequence ID" value="XM_018760835.2"/>
</dbReference>
<dbReference type="InterPro" id="IPR011990">
    <property type="entry name" value="TPR-like_helical_dom_sf"/>
</dbReference>
<dbReference type="SUPFAM" id="SSF48452">
    <property type="entry name" value="TPR-like"/>
    <property type="match status" value="2"/>
</dbReference>
<comment type="similarity">
    <text evidence="3">Belongs to the IFIT family.</text>
</comment>
<dbReference type="RefSeq" id="XP_018616350.2">
    <property type="nucleotide sequence ID" value="XM_018760834.2"/>
</dbReference>
<evidence type="ECO:0000256" key="1">
    <source>
        <dbReference type="ARBA" id="ARBA00022737"/>
    </source>
</evidence>
<dbReference type="GO" id="GO:0051607">
    <property type="term" value="P:defense response to virus"/>
    <property type="evidence" value="ECO:0007669"/>
    <property type="project" value="TreeGrafter"/>
</dbReference>
<keyword evidence="5" id="KW-0175">Coiled coil</keyword>
<keyword evidence="8" id="KW-1185">Reference proteome</keyword>
<feature type="repeat" description="TPR" evidence="4">
    <location>
        <begin position="427"/>
        <end position="460"/>
    </location>
</feature>
<dbReference type="GeneTree" id="ENSGT00950000182946"/>
<dbReference type="PANTHER" id="PTHR10271:SF29">
    <property type="entry name" value="INTERFERON-INDUCED PROTEIN WITH TETRATRICOPEPTIDE REPEATS-RELATED"/>
    <property type="match status" value="1"/>
</dbReference>
<sequence>MALDQDETLKGRLNDLECHFTWDLRKNYTVLSDLQNRIDYEMKKLLLKQKGISNFLTFLAFTKYQEGLLEEALENLQKAEEDIRKHSEEDCEKLLLLTYGDLAWLYYHMSEKTKSMSYLEKLEDIKKQFSGESSSVLQAKVDGEKAWTLLKYSPKYSERAKECFQKALEQDPDESDWRAGYAIVLFRTELQCKSIEDSVATKELRRALEVNPGNPLIMALLAIKLVSYGKPTEGKELVEKISTDDPEVKSYLADFYQQYGSVEKAVDLLKEAIKERPNNAALHNKISMCYKKQRQSLLKTRDASDSSAQRLLAWQIDHLEKAISLRPSKVKIMMDLAKAYGEAKAFRKAEELFEKIFKVAEDLKDNLQAVYLCYGDFQLYQKKCESSAIKQYMKGSKIQNDTPEKWKCTEKLETIANRRKRRNHKDGEAFGILGYVHHTRGDARQAKAYYEQALKFDRGNTEYLAALWDLRLSLTSGVQDKGEKHEATEEKKTALSSDRDNKK</sequence>
<dbReference type="GeneID" id="108939467"/>
<dbReference type="AlphaFoldDB" id="A0A8C9RMP2"/>